<name>A0A9X2R7B9_9BACT</name>
<evidence type="ECO:0000313" key="2">
    <source>
        <dbReference type="Proteomes" id="UP001155034"/>
    </source>
</evidence>
<evidence type="ECO:0000313" key="1">
    <source>
        <dbReference type="EMBL" id="MCS3865640.1"/>
    </source>
</evidence>
<organism evidence="1 2">
    <name type="scientific">Salinibacter ruber</name>
    <dbReference type="NCBI Taxonomy" id="146919"/>
    <lineage>
        <taxon>Bacteria</taxon>
        <taxon>Pseudomonadati</taxon>
        <taxon>Rhodothermota</taxon>
        <taxon>Rhodothermia</taxon>
        <taxon>Rhodothermales</taxon>
        <taxon>Salinibacteraceae</taxon>
        <taxon>Salinibacter</taxon>
    </lineage>
</organism>
<dbReference type="RefSeq" id="WP_259083658.1">
    <property type="nucleotide sequence ID" value="NZ_JANTYZ010000005.1"/>
</dbReference>
<dbReference type="Proteomes" id="UP001155034">
    <property type="component" value="Unassembled WGS sequence"/>
</dbReference>
<dbReference type="AlphaFoldDB" id="A0A9X2R7B9"/>
<dbReference type="EMBL" id="JANTYZ010000005">
    <property type="protein sequence ID" value="MCS3865640.1"/>
    <property type="molecule type" value="Genomic_DNA"/>
</dbReference>
<protein>
    <submittedName>
        <fullName evidence="1">Uncharacterized protein</fullName>
    </submittedName>
</protein>
<sequence length="109" mass="11989">MKRLVQTLVAAIWIVGAVAGGLDVRSSEPVPEEPSMQLVIDTDHARLGVDRTRVVLAVETPWHSEWRVAVPMPKMFVPSRSEEPPCSPSEPEAQPSVITFVIRSLLPLP</sequence>
<proteinExistence type="predicted"/>
<comment type="caution">
    <text evidence="1">The sequence shown here is derived from an EMBL/GenBank/DDBJ whole genome shotgun (WGS) entry which is preliminary data.</text>
</comment>
<reference evidence="1" key="1">
    <citation type="submission" date="2022-08" db="EMBL/GenBank/DDBJ databases">
        <title>Genomic Encyclopedia of Type Strains, Phase V (KMG-V): Genome sequencing to study the core and pangenomes of soil and plant-associated prokaryotes.</title>
        <authorList>
            <person name="Whitman W."/>
        </authorList>
    </citation>
    <scope>NUCLEOTIDE SEQUENCE</scope>
    <source>
        <strain evidence="1">SP2016B</strain>
    </source>
</reference>
<accession>A0A9X2R7B9</accession>
<gene>
    <name evidence="1" type="ORF">GGP82_002198</name>
</gene>